<accession>A0AAP9ZEF2</accession>
<keyword evidence="5 6" id="KW-0472">Membrane</keyword>
<dbReference type="RefSeq" id="WP_146942730.1">
    <property type="nucleotide sequence ID" value="NZ_BJUL01000003.1"/>
</dbReference>
<keyword evidence="3 6" id="KW-0812">Transmembrane</keyword>
<feature type="transmembrane region" description="Helical" evidence="6">
    <location>
        <begin position="149"/>
        <end position="172"/>
    </location>
</feature>
<evidence type="ECO:0000313" key="8">
    <source>
        <dbReference type="Proteomes" id="UP000663479"/>
    </source>
</evidence>
<comment type="subcellular location">
    <subcellularLocation>
        <location evidence="1">Cell membrane</location>
        <topology evidence="1">Multi-pass membrane protein</topology>
    </subcellularLocation>
</comment>
<evidence type="ECO:0000256" key="1">
    <source>
        <dbReference type="ARBA" id="ARBA00004651"/>
    </source>
</evidence>
<evidence type="ECO:0000256" key="6">
    <source>
        <dbReference type="SAM" id="Phobius"/>
    </source>
</evidence>
<reference evidence="7" key="1">
    <citation type="submission" date="2020-12" db="EMBL/GenBank/DDBJ databases">
        <title>Genome reconstruction of Halomonas venusta strain DSM 4743.</title>
        <authorList>
            <person name="Aguirre-Garrido J.F."/>
            <person name="Hernandez-Soto L.M."/>
            <person name="Martinez-Abarca F."/>
        </authorList>
    </citation>
    <scope>NUCLEOTIDE SEQUENCE</scope>
    <source>
        <strain evidence="7">4743</strain>
    </source>
</reference>
<dbReference type="AlphaFoldDB" id="A0AAP9ZEF2"/>
<dbReference type="GO" id="GO:0015171">
    <property type="term" value="F:amino acid transmembrane transporter activity"/>
    <property type="evidence" value="ECO:0007669"/>
    <property type="project" value="TreeGrafter"/>
</dbReference>
<organism evidence="7 8">
    <name type="scientific">Vreelandella venusta</name>
    <dbReference type="NCBI Taxonomy" id="44935"/>
    <lineage>
        <taxon>Bacteria</taxon>
        <taxon>Pseudomonadati</taxon>
        <taxon>Pseudomonadota</taxon>
        <taxon>Gammaproteobacteria</taxon>
        <taxon>Oceanospirillales</taxon>
        <taxon>Halomonadaceae</taxon>
        <taxon>Vreelandella</taxon>
    </lineage>
</organism>
<dbReference type="Proteomes" id="UP000663479">
    <property type="component" value="Chromosome"/>
</dbReference>
<protein>
    <submittedName>
        <fullName evidence="7">LysE family translocator</fullName>
    </submittedName>
</protein>
<feature type="transmembrane region" description="Helical" evidence="6">
    <location>
        <begin position="70"/>
        <end position="88"/>
    </location>
</feature>
<feature type="transmembrane region" description="Helical" evidence="6">
    <location>
        <begin position="40"/>
        <end position="64"/>
    </location>
</feature>
<feature type="transmembrane region" description="Helical" evidence="6">
    <location>
        <begin position="184"/>
        <end position="203"/>
    </location>
</feature>
<keyword evidence="2" id="KW-1003">Cell membrane</keyword>
<feature type="transmembrane region" description="Helical" evidence="6">
    <location>
        <begin position="6"/>
        <end position="28"/>
    </location>
</feature>
<evidence type="ECO:0000256" key="2">
    <source>
        <dbReference type="ARBA" id="ARBA00022475"/>
    </source>
</evidence>
<name>A0AAP9ZEF2_9GAMM</name>
<gene>
    <name evidence="7" type="ORF">JDS37_04600</name>
</gene>
<dbReference type="PANTHER" id="PTHR30086:SF20">
    <property type="entry name" value="ARGININE EXPORTER PROTEIN ARGO-RELATED"/>
    <property type="match status" value="1"/>
</dbReference>
<keyword evidence="4 6" id="KW-1133">Transmembrane helix</keyword>
<dbReference type="Pfam" id="PF01810">
    <property type="entry name" value="LysE"/>
    <property type="match status" value="1"/>
</dbReference>
<dbReference type="PANTHER" id="PTHR30086">
    <property type="entry name" value="ARGININE EXPORTER PROTEIN ARGO"/>
    <property type="match status" value="1"/>
</dbReference>
<proteinExistence type="predicted"/>
<dbReference type="InterPro" id="IPR001123">
    <property type="entry name" value="LeuE-type"/>
</dbReference>
<dbReference type="EMBL" id="CP066539">
    <property type="protein sequence ID" value="QRL04243.1"/>
    <property type="molecule type" value="Genomic_DNA"/>
</dbReference>
<evidence type="ECO:0000313" key="7">
    <source>
        <dbReference type="EMBL" id="QRL04243.1"/>
    </source>
</evidence>
<evidence type="ECO:0000256" key="3">
    <source>
        <dbReference type="ARBA" id="ARBA00022692"/>
    </source>
</evidence>
<sequence>MEEINYLLIIVSAVAAIASPGPATLAIAGASMNHGRYFGLYLAAGVLTGSLFWSTSAAFGLAAILHGNAWLFEVLRYCGAFYLLYLALKSLRSAFNASTLHLPKMQVTSVKGIYLHGLLIHLTNPKPVLFFGSLFSIGVPATANPSELLSVILVVGLVSSLVFFGYAFLFSHERVRQIYLKSKVIFESVFALFFGVASIKLLISKAGG</sequence>
<evidence type="ECO:0000256" key="5">
    <source>
        <dbReference type="ARBA" id="ARBA00023136"/>
    </source>
</evidence>
<evidence type="ECO:0000256" key="4">
    <source>
        <dbReference type="ARBA" id="ARBA00022989"/>
    </source>
</evidence>
<dbReference type="GO" id="GO:0005886">
    <property type="term" value="C:plasma membrane"/>
    <property type="evidence" value="ECO:0007669"/>
    <property type="project" value="UniProtKB-SubCell"/>
</dbReference>